<sequence length="250" mass="28836">MKFSVGIKSLLLQLSSLLSTFILLSIASSVFKIYFSVFELLFFHACLAAFAAFILKFDWWWWLIQFSFPLLAYFLSAFNISPYVYFLVLIIFSALFWSTYRTQVPYYPSRSQLLEPILELIVHQKNLKLVDIGSGMGGLLINLSARRIDGEFFGVEIAPLPWLVSVVRSVLAKSKVRFKFGDFYRLNFSDFDVVFCYLSPAAMPSVWEKVKTEMRPGTLFLSYEFIVPNITPDISMEIDVDGGYLYGWRI</sequence>
<feature type="transmembrane region" description="Helical" evidence="4">
    <location>
        <begin position="37"/>
        <end position="55"/>
    </location>
</feature>
<evidence type="ECO:0000256" key="4">
    <source>
        <dbReference type="SAM" id="Phobius"/>
    </source>
</evidence>
<evidence type="ECO:0000313" key="6">
    <source>
        <dbReference type="Proteomes" id="UP000624279"/>
    </source>
</evidence>
<organism evidence="5 6">
    <name type="scientific">Undibacterium flavidum</name>
    <dbReference type="NCBI Taxonomy" id="2762297"/>
    <lineage>
        <taxon>Bacteria</taxon>
        <taxon>Pseudomonadati</taxon>
        <taxon>Pseudomonadota</taxon>
        <taxon>Betaproteobacteria</taxon>
        <taxon>Burkholderiales</taxon>
        <taxon>Oxalobacteraceae</taxon>
        <taxon>Undibacterium</taxon>
    </lineage>
</organism>
<reference evidence="5 6" key="1">
    <citation type="submission" date="2020-08" db="EMBL/GenBank/DDBJ databases">
        <title>Novel species isolated from subtropical streams in China.</title>
        <authorList>
            <person name="Lu H."/>
        </authorList>
    </citation>
    <scope>NUCLEOTIDE SEQUENCE [LARGE SCALE GENOMIC DNA]</scope>
    <source>
        <strain evidence="5 6">LX15W</strain>
    </source>
</reference>
<dbReference type="Gene3D" id="3.40.50.150">
    <property type="entry name" value="Vaccinia Virus protein VP39"/>
    <property type="match status" value="1"/>
</dbReference>
<evidence type="ECO:0000256" key="3">
    <source>
        <dbReference type="ARBA" id="ARBA00022691"/>
    </source>
</evidence>
<keyword evidence="1 5" id="KW-0489">Methyltransferase</keyword>
<evidence type="ECO:0000313" key="5">
    <source>
        <dbReference type="EMBL" id="MBC3874976.1"/>
    </source>
</evidence>
<keyword evidence="4" id="KW-0472">Membrane</keyword>
<dbReference type="PANTHER" id="PTHR13610:SF9">
    <property type="entry name" value="FI06469P"/>
    <property type="match status" value="1"/>
</dbReference>
<gene>
    <name evidence="5" type="ORF">H8K55_15415</name>
</gene>
<dbReference type="EMBL" id="JACOGA010000014">
    <property type="protein sequence ID" value="MBC3874976.1"/>
    <property type="molecule type" value="Genomic_DNA"/>
</dbReference>
<protein>
    <submittedName>
        <fullName evidence="5">Class I SAM-dependent methyltransferase</fullName>
    </submittedName>
</protein>
<dbReference type="Proteomes" id="UP000624279">
    <property type="component" value="Unassembled WGS sequence"/>
</dbReference>
<keyword evidence="3" id="KW-0949">S-adenosyl-L-methionine</keyword>
<keyword evidence="4" id="KW-1133">Transmembrane helix</keyword>
<keyword evidence="4" id="KW-0812">Transmembrane</keyword>
<keyword evidence="6" id="KW-1185">Reference proteome</keyword>
<dbReference type="SUPFAM" id="SSF53335">
    <property type="entry name" value="S-adenosyl-L-methionine-dependent methyltransferases"/>
    <property type="match status" value="1"/>
</dbReference>
<keyword evidence="2" id="KW-0808">Transferase</keyword>
<evidence type="ECO:0000256" key="1">
    <source>
        <dbReference type="ARBA" id="ARBA00022603"/>
    </source>
</evidence>
<dbReference type="InterPro" id="IPR029063">
    <property type="entry name" value="SAM-dependent_MTases_sf"/>
</dbReference>
<proteinExistence type="predicted"/>
<dbReference type="PANTHER" id="PTHR13610">
    <property type="entry name" value="METHYLTRANSFERASE DOMAIN-CONTAINING PROTEIN"/>
    <property type="match status" value="1"/>
</dbReference>
<evidence type="ECO:0000256" key="2">
    <source>
        <dbReference type="ARBA" id="ARBA00022679"/>
    </source>
</evidence>
<dbReference type="RefSeq" id="WP_186942948.1">
    <property type="nucleotide sequence ID" value="NZ_JACOGA010000014.1"/>
</dbReference>
<comment type="caution">
    <text evidence="5">The sequence shown here is derived from an EMBL/GenBank/DDBJ whole genome shotgun (WGS) entry which is preliminary data.</text>
</comment>
<dbReference type="InterPro" id="IPR026170">
    <property type="entry name" value="FAM173A/B"/>
</dbReference>
<dbReference type="GO" id="GO:0032259">
    <property type="term" value="P:methylation"/>
    <property type="evidence" value="ECO:0007669"/>
    <property type="project" value="UniProtKB-KW"/>
</dbReference>
<dbReference type="GO" id="GO:0008168">
    <property type="term" value="F:methyltransferase activity"/>
    <property type="evidence" value="ECO:0007669"/>
    <property type="project" value="UniProtKB-KW"/>
</dbReference>
<name>A0ABR6YEK6_9BURK</name>
<accession>A0ABR6YEK6</accession>